<dbReference type="PANTHER" id="PTHR38011">
    <property type="entry name" value="DIHYDROFOLATE REDUCTASE FAMILY PROTEIN (AFU_ORTHOLOGUE AFUA_8G06820)"/>
    <property type="match status" value="1"/>
</dbReference>
<dbReference type="RefSeq" id="WP_204821824.1">
    <property type="nucleotide sequence ID" value="NZ_JANHOF010000015.1"/>
</dbReference>
<sequence length="194" mass="21278">MGKLIASVSCTLDGVYTGPKGDENNMVSWAMPGIMDSVNDNLGMFQKAGAILMGRVNYEGLASFWPFQEGEFADAMNQTSKYVATRNRELTDVHWGDYGDTISLLSGDLKPCISELKRKIEGNIIVPGSADLVQSLLNAGLVDEFNMIIHPVILGSGNKYIESIAIRNDLRLLSTQLYETSGSMRLCYEVAKQN</sequence>
<dbReference type="InterPro" id="IPR024072">
    <property type="entry name" value="DHFR-like_dom_sf"/>
</dbReference>
<reference evidence="2 3" key="1">
    <citation type="submission" date="2024-09" db="EMBL/GenBank/DDBJ databases">
        <authorList>
            <person name="Sun Q."/>
            <person name="Mori K."/>
        </authorList>
    </citation>
    <scope>NUCLEOTIDE SEQUENCE [LARGE SCALE GENOMIC DNA]</scope>
    <source>
        <strain evidence="2 3">CCM 4839</strain>
    </source>
</reference>
<dbReference type="Pfam" id="PF01872">
    <property type="entry name" value="RibD_C"/>
    <property type="match status" value="1"/>
</dbReference>
<evidence type="ECO:0000313" key="2">
    <source>
        <dbReference type="EMBL" id="MFC0389868.1"/>
    </source>
</evidence>
<keyword evidence="3" id="KW-1185">Reference proteome</keyword>
<dbReference type="Gene3D" id="3.40.430.10">
    <property type="entry name" value="Dihydrofolate Reductase, subunit A"/>
    <property type="match status" value="1"/>
</dbReference>
<dbReference type="EMBL" id="JBHLVF010000003">
    <property type="protein sequence ID" value="MFC0389868.1"/>
    <property type="molecule type" value="Genomic_DNA"/>
</dbReference>
<feature type="domain" description="Bacterial bifunctional deaminase-reductase C-terminal" evidence="1">
    <location>
        <begin position="3"/>
        <end position="177"/>
    </location>
</feature>
<evidence type="ECO:0000313" key="3">
    <source>
        <dbReference type="Proteomes" id="UP001589818"/>
    </source>
</evidence>
<name>A0ABV6J1X0_9BACL</name>
<dbReference type="Proteomes" id="UP001589818">
    <property type="component" value="Unassembled WGS sequence"/>
</dbReference>
<proteinExistence type="predicted"/>
<evidence type="ECO:0000259" key="1">
    <source>
        <dbReference type="Pfam" id="PF01872"/>
    </source>
</evidence>
<gene>
    <name evidence="2" type="ORF">ACFFJ8_00615</name>
</gene>
<organism evidence="2 3">
    <name type="scientific">Paenibacillus mendelii</name>
    <dbReference type="NCBI Taxonomy" id="206163"/>
    <lineage>
        <taxon>Bacteria</taxon>
        <taxon>Bacillati</taxon>
        <taxon>Bacillota</taxon>
        <taxon>Bacilli</taxon>
        <taxon>Bacillales</taxon>
        <taxon>Paenibacillaceae</taxon>
        <taxon>Paenibacillus</taxon>
    </lineage>
</organism>
<dbReference type="InterPro" id="IPR050765">
    <property type="entry name" value="Riboflavin_Biosynth_HTPR"/>
</dbReference>
<dbReference type="InterPro" id="IPR002734">
    <property type="entry name" value="RibDG_C"/>
</dbReference>
<dbReference type="SUPFAM" id="SSF53597">
    <property type="entry name" value="Dihydrofolate reductase-like"/>
    <property type="match status" value="1"/>
</dbReference>
<accession>A0ABV6J1X0</accession>
<protein>
    <submittedName>
        <fullName evidence="2">Dihydrofolate reductase family protein</fullName>
    </submittedName>
</protein>
<comment type="caution">
    <text evidence="2">The sequence shown here is derived from an EMBL/GenBank/DDBJ whole genome shotgun (WGS) entry which is preliminary data.</text>
</comment>
<dbReference type="PANTHER" id="PTHR38011:SF11">
    <property type="entry name" value="2,5-DIAMINO-6-RIBOSYLAMINO-4(3H)-PYRIMIDINONE 5'-PHOSPHATE REDUCTASE"/>
    <property type="match status" value="1"/>
</dbReference>